<dbReference type="EnsemblPlants" id="OPUNC03G38660.1">
    <property type="protein sequence ID" value="OPUNC03G38660.1"/>
    <property type="gene ID" value="OPUNC03G38660"/>
</dbReference>
<reference evidence="1" key="1">
    <citation type="submission" date="2015-04" db="UniProtKB">
        <authorList>
            <consortium name="EnsemblPlants"/>
        </authorList>
    </citation>
    <scope>IDENTIFICATION</scope>
</reference>
<evidence type="ECO:0000313" key="1">
    <source>
        <dbReference type="EnsemblPlants" id="OPUNC03G38660.1"/>
    </source>
</evidence>
<organism evidence="1">
    <name type="scientific">Oryza punctata</name>
    <name type="common">Red rice</name>
    <dbReference type="NCBI Taxonomy" id="4537"/>
    <lineage>
        <taxon>Eukaryota</taxon>
        <taxon>Viridiplantae</taxon>
        <taxon>Streptophyta</taxon>
        <taxon>Embryophyta</taxon>
        <taxon>Tracheophyta</taxon>
        <taxon>Spermatophyta</taxon>
        <taxon>Magnoliopsida</taxon>
        <taxon>Liliopsida</taxon>
        <taxon>Poales</taxon>
        <taxon>Poaceae</taxon>
        <taxon>BOP clade</taxon>
        <taxon>Oryzoideae</taxon>
        <taxon>Oryzeae</taxon>
        <taxon>Oryzinae</taxon>
        <taxon>Oryza</taxon>
    </lineage>
</organism>
<accession>A0A0E0KLS3</accession>
<reference evidence="1" key="2">
    <citation type="submission" date="2018-05" db="EMBL/GenBank/DDBJ databases">
        <title>OpunRS2 (Oryza punctata Reference Sequence Version 2).</title>
        <authorList>
            <person name="Zhang J."/>
            <person name="Kudrna D."/>
            <person name="Lee S."/>
            <person name="Talag J."/>
            <person name="Welchert J."/>
            <person name="Wing R.A."/>
        </authorList>
    </citation>
    <scope>NUCLEOTIDE SEQUENCE [LARGE SCALE GENOMIC DNA]</scope>
</reference>
<proteinExistence type="predicted"/>
<name>A0A0E0KLS3_ORYPU</name>
<keyword evidence="2" id="KW-1185">Reference proteome</keyword>
<dbReference type="AlphaFoldDB" id="A0A0E0KLS3"/>
<evidence type="ECO:0000313" key="2">
    <source>
        <dbReference type="Proteomes" id="UP000026962"/>
    </source>
</evidence>
<dbReference type="HOGENOM" id="CLU_2726591_0_0_1"/>
<dbReference type="Proteomes" id="UP000026962">
    <property type="component" value="Chromosome 3"/>
</dbReference>
<sequence>MQLKPSIIALLADIIAALQSRHRHSIAVPCWWSSVEMGGLSWICALGHRPPLDQPPVPPSSVAHARSHLVHP</sequence>
<protein>
    <submittedName>
        <fullName evidence="1">Uncharacterized protein</fullName>
    </submittedName>
</protein>
<dbReference type="Gramene" id="OPUNC03G38660.1">
    <property type="protein sequence ID" value="OPUNC03G38660.1"/>
    <property type="gene ID" value="OPUNC03G38660"/>
</dbReference>